<proteinExistence type="predicted"/>
<organism evidence="1 2">
    <name type="scientific">Streptococcus cristatus</name>
    <dbReference type="NCBI Taxonomy" id="45634"/>
    <lineage>
        <taxon>Bacteria</taxon>
        <taxon>Bacillati</taxon>
        <taxon>Bacillota</taxon>
        <taxon>Bacilli</taxon>
        <taxon>Lactobacillales</taxon>
        <taxon>Streptococcaceae</taxon>
        <taxon>Streptococcus</taxon>
    </lineage>
</organism>
<dbReference type="Proteomes" id="UP000282617">
    <property type="component" value="Unassembled WGS sequence"/>
</dbReference>
<reference evidence="1 2" key="1">
    <citation type="submission" date="2018-11" db="EMBL/GenBank/DDBJ databases">
        <title>Species Designations Belie Phenotypic and Genotypic Heterogeneity in Oral Streptococci.</title>
        <authorList>
            <person name="Velsko I."/>
        </authorList>
    </citation>
    <scope>NUCLEOTIDE SEQUENCE [LARGE SCALE GENOMIC DNA]</scope>
    <source>
        <strain evidence="1 2">BCC51</strain>
    </source>
</reference>
<protein>
    <submittedName>
        <fullName evidence="1">Uncharacterized protein</fullName>
    </submittedName>
</protein>
<sequence>MSRKELYENKLQMDYFSEDYIRFEEDFQKYSAMDVPLTFLIDDILRTMAINQKNYFKLNKENAKDGRDHYFYFKVMKEK</sequence>
<dbReference type="Pfam" id="PF19385">
    <property type="entry name" value="DUF5960"/>
    <property type="match status" value="1"/>
</dbReference>
<dbReference type="EMBL" id="RJNA01000001">
    <property type="protein sequence ID" value="RSI45595.1"/>
    <property type="molecule type" value="Genomic_DNA"/>
</dbReference>
<accession>A0A3R9IN22</accession>
<dbReference type="InterPro" id="IPR046004">
    <property type="entry name" value="DUF5960"/>
</dbReference>
<gene>
    <name evidence="1" type="ORF">D8872_00025</name>
</gene>
<dbReference type="AlphaFoldDB" id="A0A3R9IN22"/>
<comment type="caution">
    <text evidence="1">The sequence shown here is derived from an EMBL/GenBank/DDBJ whole genome shotgun (WGS) entry which is preliminary data.</text>
</comment>
<evidence type="ECO:0000313" key="1">
    <source>
        <dbReference type="EMBL" id="RSI45595.1"/>
    </source>
</evidence>
<name>A0A3R9IN22_STRCR</name>
<dbReference type="RefSeq" id="WP_125389520.1">
    <property type="nucleotide sequence ID" value="NZ_JASGZJ010000005.1"/>
</dbReference>
<evidence type="ECO:0000313" key="2">
    <source>
        <dbReference type="Proteomes" id="UP000282617"/>
    </source>
</evidence>